<comment type="caution">
    <text evidence="2">The sequence shown here is derived from an EMBL/GenBank/DDBJ whole genome shotgun (WGS) entry which is preliminary data.</text>
</comment>
<feature type="transmembrane region" description="Helical" evidence="1">
    <location>
        <begin position="72"/>
        <end position="91"/>
    </location>
</feature>
<dbReference type="EMBL" id="LDRT01000012">
    <property type="protein sequence ID" value="KTR96368.1"/>
    <property type="molecule type" value="Genomic_DNA"/>
</dbReference>
<proteinExistence type="predicted"/>
<dbReference type="Proteomes" id="UP000075025">
    <property type="component" value="Unassembled WGS sequence"/>
</dbReference>
<feature type="transmembrane region" description="Helical" evidence="1">
    <location>
        <begin position="20"/>
        <end position="40"/>
    </location>
</feature>
<name>A0A147F1C2_MICTE</name>
<keyword evidence="1" id="KW-0472">Membrane</keyword>
<feature type="transmembrane region" description="Helical" evidence="1">
    <location>
        <begin position="46"/>
        <end position="65"/>
    </location>
</feature>
<gene>
    <name evidence="2" type="ORF">NS220_02310</name>
</gene>
<evidence type="ECO:0000313" key="3">
    <source>
        <dbReference type="Proteomes" id="UP000075025"/>
    </source>
</evidence>
<evidence type="ECO:0000313" key="2">
    <source>
        <dbReference type="EMBL" id="KTR96368.1"/>
    </source>
</evidence>
<feature type="transmembrane region" description="Helical" evidence="1">
    <location>
        <begin position="97"/>
        <end position="118"/>
    </location>
</feature>
<keyword evidence="1" id="KW-1133">Transmembrane helix</keyword>
<dbReference type="RefSeq" id="WP_058622493.1">
    <property type="nucleotide sequence ID" value="NZ_LDRT01000012.1"/>
</dbReference>
<reference evidence="2 3" key="1">
    <citation type="journal article" date="2016" name="Front. Microbiol.">
        <title>Genomic Resource of Rice Seed Associated Bacteria.</title>
        <authorList>
            <person name="Midha S."/>
            <person name="Bansal K."/>
            <person name="Sharma S."/>
            <person name="Kumar N."/>
            <person name="Patil P.P."/>
            <person name="Chaudhry V."/>
            <person name="Patil P.B."/>
        </authorList>
    </citation>
    <scope>NUCLEOTIDE SEQUENCE [LARGE SCALE GENOMIC DNA]</scope>
    <source>
        <strain evidence="2 3">NS220</strain>
    </source>
</reference>
<dbReference type="PATRIC" id="fig|2033.6.peg.434"/>
<keyword evidence="1" id="KW-0812">Transmembrane</keyword>
<organism evidence="2 3">
    <name type="scientific">Microbacterium testaceum</name>
    <name type="common">Aureobacterium testaceum</name>
    <name type="synonym">Brevibacterium testaceum</name>
    <dbReference type="NCBI Taxonomy" id="2033"/>
    <lineage>
        <taxon>Bacteria</taxon>
        <taxon>Bacillati</taxon>
        <taxon>Actinomycetota</taxon>
        <taxon>Actinomycetes</taxon>
        <taxon>Micrococcales</taxon>
        <taxon>Microbacteriaceae</taxon>
        <taxon>Microbacterium</taxon>
    </lineage>
</organism>
<dbReference type="AlphaFoldDB" id="A0A147F1C2"/>
<sequence length="130" mass="13390">MSENTAPVPPEKLARRVRILTPFFAAAFAAVGVAFTGLGLASPTMLVAGLTEIALSVLLVVAIFVATPVVRWVALAVVLVGAATAMVLEVTTLPGDLGIAATTLLGIFAMLGLTWFILHSSARAAHPVRT</sequence>
<protein>
    <submittedName>
        <fullName evidence="2">Uncharacterized protein</fullName>
    </submittedName>
</protein>
<evidence type="ECO:0000256" key="1">
    <source>
        <dbReference type="SAM" id="Phobius"/>
    </source>
</evidence>
<dbReference type="OrthoDB" id="5080741at2"/>
<accession>A0A147F1C2</accession>